<comment type="caution">
    <text evidence="1">The sequence shown here is derived from an EMBL/GenBank/DDBJ whole genome shotgun (WGS) entry which is preliminary data.</text>
</comment>
<evidence type="ECO:0000313" key="1">
    <source>
        <dbReference type="EMBL" id="KAI4371941.1"/>
    </source>
</evidence>
<reference evidence="2" key="1">
    <citation type="journal article" date="2023" name="Front. Plant Sci.">
        <title>Chromosomal-level genome assembly of Melastoma candidum provides insights into trichome evolution.</title>
        <authorList>
            <person name="Zhong Y."/>
            <person name="Wu W."/>
            <person name="Sun C."/>
            <person name="Zou P."/>
            <person name="Liu Y."/>
            <person name="Dai S."/>
            <person name="Zhou R."/>
        </authorList>
    </citation>
    <scope>NUCLEOTIDE SEQUENCE [LARGE SCALE GENOMIC DNA]</scope>
</reference>
<accession>A0ACB9QYK0</accession>
<dbReference type="EMBL" id="CM042883">
    <property type="protein sequence ID" value="KAI4371941.1"/>
    <property type="molecule type" value="Genomic_DNA"/>
</dbReference>
<name>A0ACB9QYK0_9MYRT</name>
<gene>
    <name evidence="1" type="ORF">MLD38_010233</name>
</gene>
<sequence length="230" mass="26167">MNFKEDRHTQSVVNLGIIVWFSHRQLWSQNFGFLSARDGKIMETIHMCHYYDLEATVTMSFVRSGFAFHVTRCHQFVDLTMCVAEPETYSIDSWHEMFPVILSHPGVAEGVLEALLSDIGVERHFFHSIISDIYGAMSAMHSPFITLDVTLYLFSYEEHLGRTCPSPAMKESIGPCSICLEDLRGDQGSDATRLSCSHEFHTGCIVTWLCSANTTCPLCRRDVQRIEMLE</sequence>
<dbReference type="Proteomes" id="UP001057402">
    <property type="component" value="Chromosome 4"/>
</dbReference>
<protein>
    <submittedName>
        <fullName evidence="1">Uncharacterized protein</fullName>
    </submittedName>
</protein>
<proteinExistence type="predicted"/>
<organism evidence="1 2">
    <name type="scientific">Melastoma candidum</name>
    <dbReference type="NCBI Taxonomy" id="119954"/>
    <lineage>
        <taxon>Eukaryota</taxon>
        <taxon>Viridiplantae</taxon>
        <taxon>Streptophyta</taxon>
        <taxon>Embryophyta</taxon>
        <taxon>Tracheophyta</taxon>
        <taxon>Spermatophyta</taxon>
        <taxon>Magnoliopsida</taxon>
        <taxon>eudicotyledons</taxon>
        <taxon>Gunneridae</taxon>
        <taxon>Pentapetalae</taxon>
        <taxon>rosids</taxon>
        <taxon>malvids</taxon>
        <taxon>Myrtales</taxon>
        <taxon>Melastomataceae</taxon>
        <taxon>Melastomatoideae</taxon>
        <taxon>Melastomateae</taxon>
        <taxon>Melastoma</taxon>
    </lineage>
</organism>
<evidence type="ECO:0000313" key="2">
    <source>
        <dbReference type="Proteomes" id="UP001057402"/>
    </source>
</evidence>
<keyword evidence="2" id="KW-1185">Reference proteome</keyword>